<feature type="region of interest" description="Disordered" evidence="1">
    <location>
        <begin position="1"/>
        <end position="23"/>
    </location>
</feature>
<evidence type="ECO:0000313" key="3">
    <source>
        <dbReference type="Proteomes" id="UP001596104"/>
    </source>
</evidence>
<name>A0ABW0HGM5_9HYPH</name>
<keyword evidence="3" id="KW-1185">Reference proteome</keyword>
<feature type="compositionally biased region" description="Acidic residues" evidence="1">
    <location>
        <begin position="1"/>
        <end position="13"/>
    </location>
</feature>
<accession>A0ABW0HGM5</accession>
<evidence type="ECO:0000313" key="2">
    <source>
        <dbReference type="EMBL" id="MFC5396146.1"/>
    </source>
</evidence>
<gene>
    <name evidence="2" type="ORF">ACFPPC_26250</name>
</gene>
<reference evidence="3" key="1">
    <citation type="journal article" date="2019" name="Int. J. Syst. Evol. Microbiol.">
        <title>The Global Catalogue of Microorganisms (GCM) 10K type strain sequencing project: providing services to taxonomists for standard genome sequencing and annotation.</title>
        <authorList>
            <consortium name="The Broad Institute Genomics Platform"/>
            <consortium name="The Broad Institute Genome Sequencing Center for Infectious Disease"/>
            <person name="Wu L."/>
            <person name="Ma J."/>
        </authorList>
    </citation>
    <scope>NUCLEOTIDE SEQUENCE [LARGE SCALE GENOMIC DNA]</scope>
    <source>
        <strain evidence="3">CGMCC 1.16326</strain>
    </source>
</reference>
<sequence length="60" mass="6815">MDLQEDNDEDGDDDLHPADQYERYRELAENRGWGTLRRRELDAVGSKLAAETGLPHLTGC</sequence>
<dbReference type="EMBL" id="JBHSLV010000071">
    <property type="protein sequence ID" value="MFC5396146.1"/>
    <property type="molecule type" value="Genomic_DNA"/>
</dbReference>
<dbReference type="Proteomes" id="UP001596104">
    <property type="component" value="Unassembled WGS sequence"/>
</dbReference>
<evidence type="ECO:0000256" key="1">
    <source>
        <dbReference type="SAM" id="MobiDB-lite"/>
    </source>
</evidence>
<comment type="caution">
    <text evidence="2">The sequence shown here is derived from an EMBL/GenBank/DDBJ whole genome shotgun (WGS) entry which is preliminary data.</text>
</comment>
<organism evidence="2 3">
    <name type="scientific">Bosea vestrisii</name>
    <dbReference type="NCBI Taxonomy" id="151416"/>
    <lineage>
        <taxon>Bacteria</taxon>
        <taxon>Pseudomonadati</taxon>
        <taxon>Pseudomonadota</taxon>
        <taxon>Alphaproteobacteria</taxon>
        <taxon>Hyphomicrobiales</taxon>
        <taxon>Boseaceae</taxon>
        <taxon>Bosea</taxon>
    </lineage>
</organism>
<protein>
    <submittedName>
        <fullName evidence="2">Uncharacterized protein</fullName>
    </submittedName>
</protein>
<dbReference type="RefSeq" id="WP_377012463.1">
    <property type="nucleotide sequence ID" value="NZ_JBHSLV010000071.1"/>
</dbReference>
<proteinExistence type="predicted"/>
<feature type="compositionally biased region" description="Basic and acidic residues" evidence="1">
    <location>
        <begin position="14"/>
        <end position="23"/>
    </location>
</feature>